<feature type="domain" description="Major facilitator superfamily (MFS) profile" evidence="10">
    <location>
        <begin position="17"/>
        <end position="459"/>
    </location>
</feature>
<keyword evidence="4 9" id="KW-0812">Transmembrane</keyword>
<protein>
    <recommendedName>
        <fullName evidence="10">Major facilitator superfamily (MFS) profile domain-containing protein</fullName>
    </recommendedName>
</protein>
<dbReference type="InterPro" id="IPR050360">
    <property type="entry name" value="MFS_Sugar_Transporters"/>
</dbReference>
<organism evidence="11 12">
    <name type="scientific">Lichtheimia ornata</name>
    <dbReference type="NCBI Taxonomy" id="688661"/>
    <lineage>
        <taxon>Eukaryota</taxon>
        <taxon>Fungi</taxon>
        <taxon>Fungi incertae sedis</taxon>
        <taxon>Mucoromycota</taxon>
        <taxon>Mucoromycotina</taxon>
        <taxon>Mucoromycetes</taxon>
        <taxon>Mucorales</taxon>
        <taxon>Lichtheimiaceae</taxon>
        <taxon>Lichtheimia</taxon>
    </lineage>
</organism>
<dbReference type="GO" id="GO:0016020">
    <property type="term" value="C:membrane"/>
    <property type="evidence" value="ECO:0007669"/>
    <property type="project" value="UniProtKB-SubCell"/>
</dbReference>
<dbReference type="NCBIfam" id="TIGR00879">
    <property type="entry name" value="SP"/>
    <property type="match status" value="1"/>
</dbReference>
<dbReference type="GO" id="GO:0005351">
    <property type="term" value="F:carbohydrate:proton symporter activity"/>
    <property type="evidence" value="ECO:0007669"/>
    <property type="project" value="TreeGrafter"/>
</dbReference>
<evidence type="ECO:0000259" key="10">
    <source>
        <dbReference type="PROSITE" id="PS50850"/>
    </source>
</evidence>
<keyword evidence="5 9" id="KW-1133">Transmembrane helix</keyword>
<evidence type="ECO:0000313" key="12">
    <source>
        <dbReference type="Proteomes" id="UP001234581"/>
    </source>
</evidence>
<feature type="transmembrane region" description="Helical" evidence="9">
    <location>
        <begin position="144"/>
        <end position="164"/>
    </location>
</feature>
<feature type="transmembrane region" description="Helical" evidence="9">
    <location>
        <begin position="12"/>
        <end position="30"/>
    </location>
</feature>
<dbReference type="PANTHER" id="PTHR48022">
    <property type="entry name" value="PLASTIDIC GLUCOSE TRANSPORTER 4"/>
    <property type="match status" value="1"/>
</dbReference>
<proteinExistence type="inferred from homology"/>
<dbReference type="PROSITE" id="PS00216">
    <property type="entry name" value="SUGAR_TRANSPORT_1"/>
    <property type="match status" value="1"/>
</dbReference>
<dbReference type="Proteomes" id="UP001234581">
    <property type="component" value="Unassembled WGS sequence"/>
</dbReference>
<comment type="subcellular location">
    <subcellularLocation>
        <location evidence="1">Membrane</location>
        <topology evidence="1">Multi-pass membrane protein</topology>
    </subcellularLocation>
</comment>
<feature type="transmembrane region" description="Helical" evidence="9">
    <location>
        <begin position="335"/>
        <end position="354"/>
    </location>
</feature>
<dbReference type="RefSeq" id="XP_058343313.1">
    <property type="nucleotide sequence ID" value="XM_058485790.1"/>
</dbReference>
<sequence>MWKFQDSVYGDKLVLAINAAAGLSIFFFGYDQGVMSGVNISPNYKQIMGLEDNEALLGGVVAVYYAGTLIGALLGGWVGDKIGRIRTVLVGCAFACFGAALQTAAQNVAWMICSRIITGIGTGHLNAIVPVWSAETSHYTSRGMFIAMEFTLNIFGVVIAYWIAYGLREEPGEMRWRFPIGFQLIPLIVLALGINFFPESPRWLVKKDRVDEAVHILAALRGNGDHNHPAVHRELEDIRETLRLEEEQGGEPSYWNMLFKYDEFNIPRRVHLSIWLQIIQELTGIGVITVYAPESFSNSGFSERTSQLLSGFNNISYMLCTLVAVFTLDRWGRRFTLFYGAVCQGICLILVAVLTKTEYLEWKPTAFGVASAVFIFGYTGFFGMTWLTVPWLYPVEIYPLRVRARGGAWSVVGWSIGNALVMEITPPLLASIKWCTFFLFGALNFAAIPIVWALYPETAGFSLEELDVIFSTKSLFVWSAEKELRARGIDPKNPLGHRKNGNGGSDSAERGDEKAQLPAPGNNGTTSSTSSATPDEKKEVPAGGNE</sequence>
<reference evidence="11 12" key="1">
    <citation type="submission" date="2023-03" db="EMBL/GenBank/DDBJ databases">
        <title>Genome sequence of Lichtheimia ornata CBS 291.66.</title>
        <authorList>
            <person name="Mohabir J.T."/>
            <person name="Shea T.P."/>
            <person name="Kurbessoian T."/>
            <person name="Berby B."/>
            <person name="Fontaine J."/>
            <person name="Livny J."/>
            <person name="Gnirke A."/>
            <person name="Stajich J.E."/>
            <person name="Cuomo C.A."/>
        </authorList>
    </citation>
    <scope>NUCLEOTIDE SEQUENCE [LARGE SCALE GENOMIC DNA]</scope>
    <source>
        <strain evidence="11">CBS 291.66</strain>
    </source>
</reference>
<dbReference type="PANTHER" id="PTHR48022:SF78">
    <property type="entry name" value="MONOSACCHARIDE TRANSPORTER, PUTATIVE (AFU_ORTHOLOGUE AFUA_2G02110)-RELATED"/>
    <property type="match status" value="1"/>
</dbReference>
<evidence type="ECO:0000313" key="11">
    <source>
        <dbReference type="EMBL" id="KAJ8658400.1"/>
    </source>
</evidence>
<dbReference type="AlphaFoldDB" id="A0AAD7XXR0"/>
<dbReference type="InterPro" id="IPR020846">
    <property type="entry name" value="MFS_dom"/>
</dbReference>
<feature type="region of interest" description="Disordered" evidence="8">
    <location>
        <begin position="489"/>
        <end position="546"/>
    </location>
</feature>
<feature type="transmembrane region" description="Helical" evidence="9">
    <location>
        <begin position="431"/>
        <end position="455"/>
    </location>
</feature>
<keyword evidence="3 7" id="KW-0813">Transport</keyword>
<feature type="transmembrane region" description="Helical" evidence="9">
    <location>
        <begin position="108"/>
        <end position="132"/>
    </location>
</feature>
<dbReference type="InterPro" id="IPR005829">
    <property type="entry name" value="Sugar_transporter_CS"/>
</dbReference>
<dbReference type="Pfam" id="PF00083">
    <property type="entry name" value="Sugar_tr"/>
    <property type="match status" value="1"/>
</dbReference>
<dbReference type="InterPro" id="IPR005828">
    <property type="entry name" value="MFS_sugar_transport-like"/>
</dbReference>
<comment type="caution">
    <text evidence="11">The sequence shown here is derived from an EMBL/GenBank/DDBJ whole genome shotgun (WGS) entry which is preliminary data.</text>
</comment>
<feature type="transmembrane region" description="Helical" evidence="9">
    <location>
        <begin position="270"/>
        <end position="291"/>
    </location>
</feature>
<keyword evidence="6 9" id="KW-0472">Membrane</keyword>
<dbReference type="PRINTS" id="PR00171">
    <property type="entry name" value="SUGRTRNSPORT"/>
</dbReference>
<gene>
    <name evidence="11" type="ORF">O0I10_005752</name>
</gene>
<evidence type="ECO:0000256" key="3">
    <source>
        <dbReference type="ARBA" id="ARBA00022448"/>
    </source>
</evidence>
<feature type="transmembrane region" description="Helical" evidence="9">
    <location>
        <begin position="176"/>
        <end position="197"/>
    </location>
</feature>
<feature type="transmembrane region" description="Helical" evidence="9">
    <location>
        <begin position="55"/>
        <end position="78"/>
    </location>
</feature>
<feature type="compositionally biased region" description="Low complexity" evidence="8">
    <location>
        <begin position="519"/>
        <end position="533"/>
    </location>
</feature>
<feature type="transmembrane region" description="Helical" evidence="9">
    <location>
        <begin position="85"/>
        <end position="102"/>
    </location>
</feature>
<dbReference type="InterPro" id="IPR003663">
    <property type="entry name" value="Sugar/inositol_transpt"/>
</dbReference>
<accession>A0AAD7XXR0</accession>
<dbReference type="InterPro" id="IPR036259">
    <property type="entry name" value="MFS_trans_sf"/>
</dbReference>
<dbReference type="GeneID" id="83213164"/>
<keyword evidence="12" id="KW-1185">Reference proteome</keyword>
<evidence type="ECO:0000256" key="7">
    <source>
        <dbReference type="RuleBase" id="RU003346"/>
    </source>
</evidence>
<evidence type="ECO:0000256" key="5">
    <source>
        <dbReference type="ARBA" id="ARBA00022989"/>
    </source>
</evidence>
<evidence type="ECO:0000256" key="8">
    <source>
        <dbReference type="SAM" id="MobiDB-lite"/>
    </source>
</evidence>
<dbReference type="FunFam" id="1.20.1250.20:FF:000090">
    <property type="entry name" value="MFS sugar transporter, putative"/>
    <property type="match status" value="1"/>
</dbReference>
<dbReference type="EMBL" id="JARTCD010000024">
    <property type="protein sequence ID" value="KAJ8658400.1"/>
    <property type="molecule type" value="Genomic_DNA"/>
</dbReference>
<comment type="similarity">
    <text evidence="2 7">Belongs to the major facilitator superfamily. Sugar transporter (TC 2.A.1.1) family.</text>
</comment>
<feature type="transmembrane region" description="Helical" evidence="9">
    <location>
        <begin position="406"/>
        <end position="425"/>
    </location>
</feature>
<dbReference type="SUPFAM" id="SSF103473">
    <property type="entry name" value="MFS general substrate transporter"/>
    <property type="match status" value="1"/>
</dbReference>
<dbReference type="PROSITE" id="PS50850">
    <property type="entry name" value="MFS"/>
    <property type="match status" value="1"/>
</dbReference>
<evidence type="ECO:0000256" key="6">
    <source>
        <dbReference type="ARBA" id="ARBA00023136"/>
    </source>
</evidence>
<evidence type="ECO:0000256" key="4">
    <source>
        <dbReference type="ARBA" id="ARBA00022692"/>
    </source>
</evidence>
<evidence type="ECO:0000256" key="9">
    <source>
        <dbReference type="SAM" id="Phobius"/>
    </source>
</evidence>
<feature type="transmembrane region" description="Helical" evidence="9">
    <location>
        <begin position="366"/>
        <end position="394"/>
    </location>
</feature>
<name>A0AAD7XXR0_9FUNG</name>
<evidence type="ECO:0000256" key="2">
    <source>
        <dbReference type="ARBA" id="ARBA00010992"/>
    </source>
</evidence>
<evidence type="ECO:0000256" key="1">
    <source>
        <dbReference type="ARBA" id="ARBA00004141"/>
    </source>
</evidence>
<dbReference type="Gene3D" id="1.20.1250.20">
    <property type="entry name" value="MFS general substrate transporter like domains"/>
    <property type="match status" value="1"/>
</dbReference>